<evidence type="ECO:0000313" key="2">
    <source>
        <dbReference type="EMBL" id="AEH24882.1"/>
    </source>
</evidence>
<evidence type="ECO:0000256" key="1">
    <source>
        <dbReference type="SAM" id="Phobius"/>
    </source>
</evidence>
<dbReference type="eggNOG" id="arCOG05826">
    <property type="taxonomic scope" value="Archaea"/>
</dbReference>
<reference evidence="2 3" key="1">
    <citation type="journal article" date="2011" name="J. Bacteriol.">
        <title>Complete genome sequence of the obligate piezophilic hyperthermophilic archaeon Pyrococcus yayanosii CH1.</title>
        <authorList>
            <person name="Jun X."/>
            <person name="Lupeng L."/>
            <person name="Minjuan X."/>
            <person name="Oger P."/>
            <person name="Fengping W."/>
            <person name="Jebbar M."/>
            <person name="Xiang X."/>
        </authorList>
    </citation>
    <scope>NUCLEOTIDE SEQUENCE [LARGE SCALE GENOMIC DNA]</scope>
    <source>
        <strain evidence="3">CH1 / JCM 16557</strain>
    </source>
</reference>
<dbReference type="AlphaFoldDB" id="F8AF36"/>
<evidence type="ECO:0000313" key="3">
    <source>
        <dbReference type="Proteomes" id="UP000008386"/>
    </source>
</evidence>
<gene>
    <name evidence="2" type="ordered locus">PYCH_12040</name>
</gene>
<feature type="transmembrane region" description="Helical" evidence="1">
    <location>
        <begin position="71"/>
        <end position="90"/>
    </location>
</feature>
<accession>F8AF36</accession>
<dbReference type="KEGG" id="pya:PYCH_12040"/>
<proteinExistence type="predicted"/>
<feature type="transmembrane region" description="Helical" evidence="1">
    <location>
        <begin position="48"/>
        <end position="65"/>
    </location>
</feature>
<keyword evidence="1" id="KW-0812">Transmembrane</keyword>
<feature type="transmembrane region" description="Helical" evidence="1">
    <location>
        <begin position="6"/>
        <end position="27"/>
    </location>
</feature>
<protein>
    <submittedName>
        <fullName evidence="2">Uncharacterized protein</fullName>
    </submittedName>
</protein>
<dbReference type="HOGENOM" id="CLU_2152701_0_0_2"/>
<name>F8AF36_PYRYC</name>
<dbReference type="EMBL" id="CP002779">
    <property type="protein sequence ID" value="AEH24882.1"/>
    <property type="molecule type" value="Genomic_DNA"/>
</dbReference>
<organism evidence="2 3">
    <name type="scientific">Pyrococcus yayanosii (strain CH1 / JCM 16557)</name>
    <dbReference type="NCBI Taxonomy" id="529709"/>
    <lineage>
        <taxon>Archaea</taxon>
        <taxon>Methanobacteriati</taxon>
        <taxon>Methanobacteriota</taxon>
        <taxon>Thermococci</taxon>
        <taxon>Thermococcales</taxon>
        <taxon>Thermococcaceae</taxon>
        <taxon>Pyrococcus</taxon>
    </lineage>
</organism>
<keyword evidence="3" id="KW-1185">Reference proteome</keyword>
<sequence length="93" mass="10469">MLFIAAFATTWAQRIAALVGAIGYGLLGFMMVERMSVDIKRKTSDKNFLMVMTLGSFLINYYALSSYLKNYFVPLLLVGPGLLLGLWIYFKAK</sequence>
<keyword evidence="1" id="KW-1133">Transmembrane helix</keyword>
<dbReference type="Proteomes" id="UP000008386">
    <property type="component" value="Chromosome"/>
</dbReference>
<keyword evidence="1" id="KW-0472">Membrane</keyword>